<dbReference type="SUPFAM" id="SSF63825">
    <property type="entry name" value="YWTD domain"/>
    <property type="match status" value="1"/>
</dbReference>
<dbReference type="OrthoDB" id="5958943at2759"/>
<dbReference type="SMART" id="SM00135">
    <property type="entry name" value="LY"/>
    <property type="match status" value="3"/>
</dbReference>
<dbReference type="EMBL" id="KE524778">
    <property type="protein sequence ID" value="KFB36357.1"/>
    <property type="molecule type" value="Genomic_DNA"/>
</dbReference>
<dbReference type="PANTHER" id="PTHR46513:SF13">
    <property type="entry name" value="EGF-LIKE DOMAIN-CONTAINING PROTEIN"/>
    <property type="match status" value="1"/>
</dbReference>
<dbReference type="Gene3D" id="2.120.10.30">
    <property type="entry name" value="TolB, C-terminal domain"/>
    <property type="match status" value="1"/>
</dbReference>
<reference evidence="4 6" key="1">
    <citation type="journal article" date="2014" name="BMC Genomics">
        <title>Genome sequence of Anopheles sinensis provides insight into genetics basis of mosquito competence for malaria parasites.</title>
        <authorList>
            <person name="Zhou D."/>
            <person name="Zhang D."/>
            <person name="Ding G."/>
            <person name="Shi L."/>
            <person name="Hou Q."/>
            <person name="Ye Y."/>
            <person name="Xu Y."/>
            <person name="Zhou H."/>
            <person name="Xiong C."/>
            <person name="Li S."/>
            <person name="Yu J."/>
            <person name="Hong S."/>
            <person name="Yu X."/>
            <person name="Zou P."/>
            <person name="Chen C."/>
            <person name="Chang X."/>
            <person name="Wang W."/>
            <person name="Lv Y."/>
            <person name="Sun Y."/>
            <person name="Ma L."/>
            <person name="Shen B."/>
            <person name="Zhu C."/>
        </authorList>
    </citation>
    <scope>NUCLEOTIDE SEQUENCE [LARGE SCALE GENOMIC DNA]</scope>
</reference>
<sequence>MSRYKITRSTRKLLSVASCLLFLLLLVTICTSASGIDRETDAKKWLKELKPCKDDIIKKETECNAESRTDEGFLLAGGRDNIIRVPLNGDAAKNVNMDGELYASDYDCVQKRFYYMGTGTKISSAKYDGTDRKSLNTKDVGDPRQLTVDWISRRLYWLDRQKRTVEVASLENPNVRTTVVTNISGKSIITVDPLNGKLYIADGHDDIVSYNLDGSDPEKFTSPVRITKMKVSMSTGELCYIRPFQFHSNVECINTRNKQVRQIYTNEGQKSLNNPLAQLAVDENMIYWTGESG</sequence>
<evidence type="ECO:0000313" key="4">
    <source>
        <dbReference type="EMBL" id="KFB36357.1"/>
    </source>
</evidence>
<organism evidence="4">
    <name type="scientific">Anopheles sinensis</name>
    <name type="common">Mosquito</name>
    <dbReference type="NCBI Taxonomy" id="74873"/>
    <lineage>
        <taxon>Eukaryota</taxon>
        <taxon>Metazoa</taxon>
        <taxon>Ecdysozoa</taxon>
        <taxon>Arthropoda</taxon>
        <taxon>Hexapoda</taxon>
        <taxon>Insecta</taxon>
        <taxon>Pterygota</taxon>
        <taxon>Neoptera</taxon>
        <taxon>Endopterygota</taxon>
        <taxon>Diptera</taxon>
        <taxon>Nematocera</taxon>
        <taxon>Culicoidea</taxon>
        <taxon>Culicidae</taxon>
        <taxon>Anophelinae</taxon>
        <taxon>Anopheles</taxon>
    </lineage>
</organism>
<feature type="signal peptide" evidence="3">
    <location>
        <begin position="1"/>
        <end position="35"/>
    </location>
</feature>
<keyword evidence="6" id="KW-1185">Reference proteome</keyword>
<evidence type="ECO:0000256" key="3">
    <source>
        <dbReference type="SAM" id="SignalP"/>
    </source>
</evidence>
<dbReference type="GO" id="GO:0060070">
    <property type="term" value="P:canonical Wnt signaling pathway"/>
    <property type="evidence" value="ECO:0007669"/>
    <property type="project" value="TreeGrafter"/>
</dbReference>
<dbReference type="EnsemblMetazoa" id="ASIC003517-RA">
    <property type="protein sequence ID" value="ASIC003517-PA"/>
    <property type="gene ID" value="ASIC003517"/>
</dbReference>
<gene>
    <name evidence="4" type="ORF">ZHAS_00003517</name>
</gene>
<dbReference type="InterPro" id="IPR011042">
    <property type="entry name" value="6-blade_b-propeller_TolB-like"/>
</dbReference>
<dbReference type="InterPro" id="IPR000033">
    <property type="entry name" value="LDLR_classB_rpt"/>
</dbReference>
<dbReference type="GO" id="GO:0042813">
    <property type="term" value="F:Wnt receptor activity"/>
    <property type="evidence" value="ECO:0007669"/>
    <property type="project" value="TreeGrafter"/>
</dbReference>
<feature type="chain" id="PRO_5001783403" evidence="3">
    <location>
        <begin position="36"/>
        <end position="293"/>
    </location>
</feature>
<accession>A0A084VEG3</accession>
<dbReference type="EMBL" id="ATLV01012277">
    <property type="status" value="NOT_ANNOTATED_CDS"/>
    <property type="molecule type" value="Genomic_DNA"/>
</dbReference>
<evidence type="ECO:0000256" key="1">
    <source>
        <dbReference type="ARBA" id="ARBA00022536"/>
    </source>
</evidence>
<dbReference type="GO" id="GO:0017147">
    <property type="term" value="F:Wnt-protein binding"/>
    <property type="evidence" value="ECO:0007669"/>
    <property type="project" value="TreeGrafter"/>
</dbReference>
<keyword evidence="2" id="KW-0677">Repeat</keyword>
<dbReference type="PANTHER" id="PTHR46513">
    <property type="entry name" value="VITELLOGENIN RECEPTOR-LIKE PROTEIN-RELATED-RELATED"/>
    <property type="match status" value="1"/>
</dbReference>
<dbReference type="VEuPathDB" id="VectorBase:ASIC003517"/>
<name>A0A084VEG3_ANOSI</name>
<dbReference type="STRING" id="74873.A0A084VEG3"/>
<keyword evidence="3" id="KW-0732">Signal</keyword>
<evidence type="ECO:0000256" key="2">
    <source>
        <dbReference type="ARBA" id="ARBA00022737"/>
    </source>
</evidence>
<reference evidence="5" key="2">
    <citation type="submission" date="2020-05" db="UniProtKB">
        <authorList>
            <consortium name="EnsemblMetazoa"/>
        </authorList>
    </citation>
    <scope>IDENTIFICATION</scope>
</reference>
<dbReference type="Proteomes" id="UP000030765">
    <property type="component" value="Unassembled WGS sequence"/>
</dbReference>
<evidence type="ECO:0000313" key="5">
    <source>
        <dbReference type="EnsemblMetazoa" id="ASIC003517-PA"/>
    </source>
</evidence>
<dbReference type="OMA" id="ILCHTEG"/>
<proteinExistence type="predicted"/>
<keyword evidence="1" id="KW-0245">EGF-like domain</keyword>
<protein>
    <submittedName>
        <fullName evidence="4">AGAP008193-PA-like protein</fullName>
    </submittedName>
</protein>
<dbReference type="AlphaFoldDB" id="A0A084VEG3"/>
<dbReference type="InterPro" id="IPR050778">
    <property type="entry name" value="Cueball_EGF_LRP_Nidogen"/>
</dbReference>
<dbReference type="GO" id="GO:0005886">
    <property type="term" value="C:plasma membrane"/>
    <property type="evidence" value="ECO:0007669"/>
    <property type="project" value="TreeGrafter"/>
</dbReference>
<evidence type="ECO:0000313" key="6">
    <source>
        <dbReference type="Proteomes" id="UP000030765"/>
    </source>
</evidence>